<dbReference type="EMBL" id="CP041186">
    <property type="protein sequence ID" value="QDG52591.1"/>
    <property type="molecule type" value="Genomic_DNA"/>
</dbReference>
<reference evidence="2 3" key="1">
    <citation type="submission" date="2019-06" db="EMBL/GenBank/DDBJ databases">
        <title>Persicimonas caeni gen. nov., sp. nov., a predatory bacterium isolated from solar saltern.</title>
        <authorList>
            <person name="Wang S."/>
        </authorList>
    </citation>
    <scope>NUCLEOTIDE SEQUENCE [LARGE SCALE GENOMIC DNA]</scope>
    <source>
        <strain evidence="2 3">YN101</strain>
    </source>
</reference>
<dbReference type="AlphaFoldDB" id="A0A4Y6PW66"/>
<gene>
    <name evidence="2" type="ORF">FIV42_18165</name>
</gene>
<dbReference type="RefSeq" id="WP_141199058.1">
    <property type="nucleotide sequence ID" value="NZ_CP041186.1"/>
</dbReference>
<sequence length="334" mass="36851">MRRALTITIATLLLGAGLLLGQGVAHAAPEAPTDGYDVVIKVANSAYNDGKYKEAARGFIQAIQSRPERAVPYRNLARTYFWQSQYAEAVAYYDMYLRLATDADDRKQVQSERRLASSRAGEQVWTTPEPQRQALGALEEQLEKGAAYAPGGGGAWGLYNTLLRTGFAQPELAKLRRRLVSKLLDEFEGTLVPDANQPTPRLDLDAWQLQQERLEAARQLTHDEALLAIIERRSALVGVGLALLNGQYDEVVATAGPALEKNPDMPFVRWLQITALVEEGEHEKALDAVEALAKQLAQTRPNQLGYAKILRASILQRMGRGDDAADLYLGLIEK</sequence>
<evidence type="ECO:0000313" key="3">
    <source>
        <dbReference type="Proteomes" id="UP000315995"/>
    </source>
</evidence>
<evidence type="ECO:0000313" key="2">
    <source>
        <dbReference type="EMBL" id="QDG52591.1"/>
    </source>
</evidence>
<evidence type="ECO:0000256" key="1">
    <source>
        <dbReference type="SAM" id="SignalP"/>
    </source>
</evidence>
<proteinExistence type="predicted"/>
<dbReference type="SUPFAM" id="SSF48452">
    <property type="entry name" value="TPR-like"/>
    <property type="match status" value="1"/>
</dbReference>
<keyword evidence="1" id="KW-0732">Signal</keyword>
<accession>A0A5B8YBJ7</accession>
<dbReference type="OrthoDB" id="5518909at2"/>
<dbReference type="InterPro" id="IPR011990">
    <property type="entry name" value="TPR-like_helical_dom_sf"/>
</dbReference>
<dbReference type="Gene3D" id="1.25.40.1040">
    <property type="match status" value="1"/>
</dbReference>
<dbReference type="Gene3D" id="1.25.40.10">
    <property type="entry name" value="Tetratricopeptide repeat domain"/>
    <property type="match status" value="1"/>
</dbReference>
<evidence type="ECO:0008006" key="4">
    <source>
        <dbReference type="Google" id="ProtNLM"/>
    </source>
</evidence>
<protein>
    <recommendedName>
        <fullName evidence="4">Tetratricopeptide repeat protein</fullName>
    </recommendedName>
</protein>
<organism evidence="2 3">
    <name type="scientific">Persicimonas caeni</name>
    <dbReference type="NCBI Taxonomy" id="2292766"/>
    <lineage>
        <taxon>Bacteria</taxon>
        <taxon>Deltaproteobacteria</taxon>
        <taxon>Bradymonadales</taxon>
        <taxon>Bradymonadaceae</taxon>
        <taxon>Persicimonas</taxon>
    </lineage>
</organism>
<name>A0A4Y6PW66_PERCE</name>
<feature type="chain" id="PRO_5030106549" description="Tetratricopeptide repeat protein" evidence="1">
    <location>
        <begin position="28"/>
        <end position="334"/>
    </location>
</feature>
<accession>A0A4Y6PW66</accession>
<dbReference type="Proteomes" id="UP000315995">
    <property type="component" value="Chromosome"/>
</dbReference>
<keyword evidence="3" id="KW-1185">Reference proteome</keyword>
<feature type="signal peptide" evidence="1">
    <location>
        <begin position="1"/>
        <end position="27"/>
    </location>
</feature>